<reference evidence="16" key="1">
    <citation type="submission" date="2018-04" db="EMBL/GenBank/DDBJ databases">
        <title>Whole genome sequencing of Hypsizygus marmoreus.</title>
        <authorList>
            <person name="Choi I.-G."/>
            <person name="Min B."/>
            <person name="Kim J.-G."/>
            <person name="Kim S."/>
            <person name="Oh Y.-L."/>
            <person name="Kong W.-S."/>
            <person name="Park H."/>
            <person name="Jeong J."/>
            <person name="Song E.-S."/>
        </authorList>
    </citation>
    <scope>NUCLEOTIDE SEQUENCE [LARGE SCALE GENOMIC DNA]</scope>
    <source>
        <strain evidence="16">51987-8</strain>
    </source>
</reference>
<sequence length="1733" mass="190195">MASPAQQLPPGWAAEWDANNQRYLFIETASGHTQWEPPAPGSAGVVDHQPEGSPPPAHHAKRRQYAAGQTQAYYGGDTLGEPTYGPGGQQQQQQPVVGGQLFTPGLVGEQQFQAQQAQPPAPGQAPYYQPGEPDYINGPVYGQQPQPGYAQAPVDALAGQFGQMGMGGQKQFQLYTTNLLTSPPEPRELYRPPPEIRLPPNSCISPSPLANADPSYKRCTVNAIPTTSSLLGKAKIPLALVITPYRSLKEGDEAVPLVTDTVIARCRRCRTYINPYVQFIDGGNRWRCCMCNMSNEVPQLFDWDQVRNQPGDRWARAELNHSVVEFVAPTEYMVRPPQPAVYVFLIDVSHSAVQSGMVATATRTILENLDRIPDEDERTKVAIICYDVSLYFFSLPPGNPDSTMLVVSDIEDVFLPKPTDLLVNLAEARPALESLLGRINDMFQENSIVGSAMGPALQAGFKLMSPIGGKIIVLSSSLPSIGAGALKNREDPKILGTTKESGLLQAASPFYKTFAIECSRAHVSVDMFLFSAGYTDVASLAYLPHYTAGQTYYYPAFNAGRSEDALKFAHEFGEVLAMPIMLEAVMRVRASRGLRMASFHGNFFVRSTDLLAMPAVPQDQSYAIEIQIEETITSPFVVFQTAVLHTTCYGERRIRVITLALPTTTNLSEVFASADQVAIGTLLANKAVERALTHKLEDSRDYIFQRLVDILVSYKASMTSGGAGASAQLAISENLKMLPVLVLGLLKNVGIRQSAQIPPDIRAYSQCLLTSLPSQMLIPYIYPTFYSLHNMPPEAGTVGENGIILPPALPLTSERLERHGLFLIEDGQTIFLYVGRDAVPQLIMDVFNLPNYEVLRGGKTTLPVLDNPFSQRVNAIIQKTREMRRGVYYPHLYIVKDDGEPPLRLWALSALIQDRADVLPSYQQFVSSLKDKWPRACRDPTRPILTSMNFMNMDEDEPGSSTPPLLGYFDVSNDGFAWRDSRPEQIYRRRADMDDVLIFDILLTSGGIRQPDTLFPPADVEGLLRLLNAIETSNYDTLKKECLVYFLLKWHQDGREERFQTERCIPPQFTALADAYWHLDTGINVARAVSILSDARLNTDFASKIIHAISLSPNPSPLIVQYVRTAKPLLIEPVDIDIYTVALAESSLLEAWQFQRTFNEAGQTRTRLLQKILDWCISPDPRPGPLKALLGFPFTPFEEQFVHKYALEPPKSLSTASIGILRDLICVRLIQSGKYAEAVKIDHQFASSTLNESKSNSQDRRKMVQDLYAALPLAERTLLDAELEALTQSKLTSASAAPALLAPTSSYNNVVDMTMSQSWEEVPRPLPSQSQVNGRAASTASPYRDVLPPAVPIPERSGAPRFGGPVLSTSTSIPAAPIIPISAPADGGIAAPRKSLPFTSSTLLSSRPRQSLTTQAPPQIFFGASTSTSTGGLKFPTPKPQPLAASTSGPTFSPASRKANAFYQPPPAKPNGVKRVFEAEEEAVARKEMLNAPAADEEEDEDMEKEDEHEKEVAPTLKGGREEEQAADLGFSVFGNHTAVQRQRRVSPNVAPVSTARSGRKVTPEPASRKVPPGAFVSDEEEPEDDHEPERKVAPAPQRSRSRTTRRSKPPVVAAPSRISTRTAQLKEPNLRRSLPGSLMDDDEEEEEEADHVAPLRQPSPPKRALRKGRSSTPSDLGDEVGEGMTTRRRSSRLTAGSTHNVSPEPASPKRKSRKSARAAAGTAGATTRKKRS</sequence>
<feature type="domain" description="WW" evidence="15">
    <location>
        <begin position="6"/>
        <end position="40"/>
    </location>
</feature>
<dbReference type="InterPro" id="IPR036174">
    <property type="entry name" value="Znf_Sec23_Sec24_sf"/>
</dbReference>
<evidence type="ECO:0000256" key="14">
    <source>
        <dbReference type="SAM" id="MobiDB-lite"/>
    </source>
</evidence>
<dbReference type="InterPro" id="IPR036020">
    <property type="entry name" value="WW_dom_sf"/>
</dbReference>
<evidence type="ECO:0000256" key="8">
    <source>
        <dbReference type="ARBA" id="ARBA00022824"/>
    </source>
</evidence>
<dbReference type="Gene3D" id="2.60.40.1670">
    <property type="entry name" value="beta-sandwich domain of Sec23/24"/>
    <property type="match status" value="1"/>
</dbReference>
<feature type="region of interest" description="Disordered" evidence="14">
    <location>
        <begin position="1321"/>
        <end position="1359"/>
    </location>
</feature>
<accession>A0A369KIQ6</accession>
<keyword evidence="13" id="KW-0539">Nucleus</keyword>
<feature type="compositionally biased region" description="Low complexity" evidence="14">
    <location>
        <begin position="1718"/>
        <end position="1727"/>
    </location>
</feature>
<dbReference type="Pfam" id="PF04810">
    <property type="entry name" value="zf-Sec23_Sec24"/>
    <property type="match status" value="1"/>
</dbReference>
<comment type="subcellular location">
    <subcellularLocation>
        <location evidence="3">Cytoplasm</location>
    </subcellularLocation>
    <subcellularLocation>
        <location evidence="4">Endoplasmic reticulum membrane</location>
    </subcellularLocation>
    <subcellularLocation>
        <location evidence="2">Golgi apparatus membrane</location>
    </subcellularLocation>
    <subcellularLocation>
        <location evidence="1">Nucleus</location>
    </subcellularLocation>
</comment>
<feature type="compositionally biased region" description="Basic and acidic residues" evidence="14">
    <location>
        <begin position="1506"/>
        <end position="1524"/>
    </location>
</feature>
<dbReference type="CDD" id="cd00201">
    <property type="entry name" value="WW"/>
    <property type="match status" value="1"/>
</dbReference>
<dbReference type="InterPro" id="IPR025151">
    <property type="entry name" value="ELYS_dom"/>
</dbReference>
<dbReference type="GO" id="GO:0005634">
    <property type="term" value="C:nucleus"/>
    <property type="evidence" value="ECO:0007669"/>
    <property type="project" value="UniProtKB-SubCell"/>
</dbReference>
<feature type="region of interest" description="Disordered" evidence="14">
    <location>
        <begin position="1488"/>
        <end position="1733"/>
    </location>
</feature>
<dbReference type="Pfam" id="PF04815">
    <property type="entry name" value="Sec23_helical"/>
    <property type="match status" value="1"/>
</dbReference>
<dbReference type="STRING" id="39966.A0A369KIQ6"/>
<keyword evidence="7" id="KW-0963">Cytoplasm</keyword>
<keyword evidence="9" id="KW-0931">ER-Golgi transport</keyword>
<dbReference type="PROSITE" id="PS50020">
    <property type="entry name" value="WW_DOMAIN_2"/>
    <property type="match status" value="1"/>
</dbReference>
<dbReference type="GO" id="GO:0005789">
    <property type="term" value="C:endoplasmic reticulum membrane"/>
    <property type="evidence" value="ECO:0007669"/>
    <property type="project" value="UniProtKB-SubCell"/>
</dbReference>
<dbReference type="InParanoid" id="A0A369KIQ6"/>
<dbReference type="Pfam" id="PF13934">
    <property type="entry name" value="ELYS"/>
    <property type="match status" value="1"/>
</dbReference>
<dbReference type="SMART" id="SM00456">
    <property type="entry name" value="WW"/>
    <property type="match status" value="1"/>
</dbReference>
<dbReference type="InterPro" id="IPR036175">
    <property type="entry name" value="Sec23/24_helical_dom_sf"/>
</dbReference>
<dbReference type="GO" id="GO:0008270">
    <property type="term" value="F:zinc ion binding"/>
    <property type="evidence" value="ECO:0007669"/>
    <property type="project" value="InterPro"/>
</dbReference>
<dbReference type="GO" id="GO:0070971">
    <property type="term" value="C:endoplasmic reticulum exit site"/>
    <property type="evidence" value="ECO:0007669"/>
    <property type="project" value="TreeGrafter"/>
</dbReference>
<evidence type="ECO:0000256" key="7">
    <source>
        <dbReference type="ARBA" id="ARBA00022490"/>
    </source>
</evidence>
<evidence type="ECO:0000256" key="2">
    <source>
        <dbReference type="ARBA" id="ARBA00004394"/>
    </source>
</evidence>
<dbReference type="InterPro" id="IPR006896">
    <property type="entry name" value="Sec23/24_trunk_dom"/>
</dbReference>
<comment type="caution">
    <text evidence="16">The sequence shown here is derived from an EMBL/GenBank/DDBJ whole genome shotgun (WGS) entry which is preliminary data.</text>
</comment>
<evidence type="ECO:0000256" key="11">
    <source>
        <dbReference type="ARBA" id="ARBA00023034"/>
    </source>
</evidence>
<dbReference type="Proteomes" id="UP000076154">
    <property type="component" value="Unassembled WGS sequence"/>
</dbReference>
<dbReference type="SUPFAM" id="SSF82919">
    <property type="entry name" value="Zn-finger domain of Sec23/24"/>
    <property type="match status" value="1"/>
</dbReference>
<dbReference type="OrthoDB" id="49016at2759"/>
<feature type="compositionally biased region" description="Acidic residues" evidence="14">
    <location>
        <begin position="1495"/>
        <end position="1505"/>
    </location>
</feature>
<dbReference type="Gene3D" id="2.20.70.10">
    <property type="match status" value="1"/>
</dbReference>
<evidence type="ECO:0000256" key="9">
    <source>
        <dbReference type="ARBA" id="ARBA00022892"/>
    </source>
</evidence>
<organism evidence="16 17">
    <name type="scientific">Hypsizygus marmoreus</name>
    <name type="common">White beech mushroom</name>
    <name type="synonym">Agaricus marmoreus</name>
    <dbReference type="NCBI Taxonomy" id="39966"/>
    <lineage>
        <taxon>Eukaryota</taxon>
        <taxon>Fungi</taxon>
        <taxon>Dikarya</taxon>
        <taxon>Basidiomycota</taxon>
        <taxon>Agaricomycotina</taxon>
        <taxon>Agaricomycetes</taxon>
        <taxon>Agaricomycetidae</taxon>
        <taxon>Agaricales</taxon>
        <taxon>Tricholomatineae</taxon>
        <taxon>Lyophyllaceae</taxon>
        <taxon>Hypsizygus</taxon>
    </lineage>
</organism>
<feature type="compositionally biased region" description="Acidic residues" evidence="14">
    <location>
        <begin position="1578"/>
        <end position="1587"/>
    </location>
</feature>
<dbReference type="InterPro" id="IPR036180">
    <property type="entry name" value="Gelsolin-like_dom_sf"/>
</dbReference>
<dbReference type="Gene3D" id="3.40.50.410">
    <property type="entry name" value="von Willebrand factor, type A domain"/>
    <property type="match status" value="1"/>
</dbReference>
<dbReference type="InterPro" id="IPR006895">
    <property type="entry name" value="Znf_Sec23_Sec24"/>
</dbReference>
<dbReference type="Pfam" id="PF08033">
    <property type="entry name" value="Sec23_BS"/>
    <property type="match status" value="1"/>
</dbReference>
<dbReference type="SUPFAM" id="SSF81811">
    <property type="entry name" value="Helical domain of Sec23/24"/>
    <property type="match status" value="1"/>
</dbReference>
<dbReference type="PANTHER" id="PTHR13803:SF39">
    <property type="entry name" value="SECRETORY 24AB, ISOFORM A"/>
    <property type="match status" value="1"/>
</dbReference>
<evidence type="ECO:0000256" key="5">
    <source>
        <dbReference type="ARBA" id="ARBA00008334"/>
    </source>
</evidence>
<keyword evidence="8" id="KW-0256">Endoplasmic reticulum</keyword>
<evidence type="ECO:0000256" key="4">
    <source>
        <dbReference type="ARBA" id="ARBA00004586"/>
    </source>
</evidence>
<evidence type="ECO:0000256" key="6">
    <source>
        <dbReference type="ARBA" id="ARBA00022448"/>
    </source>
</evidence>
<evidence type="ECO:0000256" key="12">
    <source>
        <dbReference type="ARBA" id="ARBA00023136"/>
    </source>
</evidence>
<dbReference type="SUPFAM" id="SSF82754">
    <property type="entry name" value="C-terminal, gelsolin-like domain of Sec23/24"/>
    <property type="match status" value="1"/>
</dbReference>
<feature type="compositionally biased region" description="Low complexity" evidence="14">
    <location>
        <begin position="110"/>
        <end position="131"/>
    </location>
</feature>
<evidence type="ECO:0000313" key="16">
    <source>
        <dbReference type="EMBL" id="RDB30826.1"/>
    </source>
</evidence>
<dbReference type="InterPro" id="IPR050550">
    <property type="entry name" value="SEC23_SEC24_subfamily"/>
</dbReference>
<dbReference type="PANTHER" id="PTHR13803">
    <property type="entry name" value="SEC24-RELATED PROTEIN"/>
    <property type="match status" value="1"/>
</dbReference>
<feature type="compositionally biased region" description="Polar residues" evidence="14">
    <location>
        <begin position="1444"/>
        <end position="1454"/>
    </location>
</feature>
<name>A0A369KIQ6_HYPMA</name>
<evidence type="ECO:0000256" key="3">
    <source>
        <dbReference type="ARBA" id="ARBA00004496"/>
    </source>
</evidence>
<gene>
    <name evidence="16" type="primary">SEC24</name>
    <name evidence="16" type="ORF">Hypma_005797</name>
</gene>
<dbReference type="GO" id="GO:0006886">
    <property type="term" value="P:intracellular protein transport"/>
    <property type="evidence" value="ECO:0007669"/>
    <property type="project" value="InterPro"/>
</dbReference>
<dbReference type="InterPro" id="IPR001202">
    <property type="entry name" value="WW_dom"/>
</dbReference>
<feature type="compositionally biased region" description="Polar residues" evidence="14">
    <location>
        <begin position="1693"/>
        <end position="1702"/>
    </location>
</feature>
<feature type="compositionally biased region" description="Basic residues" evidence="14">
    <location>
        <begin position="1600"/>
        <end position="1609"/>
    </location>
</feature>
<feature type="region of interest" description="Disordered" evidence="14">
    <location>
        <begin position="1438"/>
        <end position="1472"/>
    </location>
</feature>
<keyword evidence="11" id="KW-0333">Golgi apparatus</keyword>
<dbReference type="GO" id="GO:0090110">
    <property type="term" value="P:COPII-coated vesicle cargo loading"/>
    <property type="evidence" value="ECO:0007669"/>
    <property type="project" value="TreeGrafter"/>
</dbReference>
<dbReference type="GO" id="GO:0000149">
    <property type="term" value="F:SNARE binding"/>
    <property type="evidence" value="ECO:0007669"/>
    <property type="project" value="TreeGrafter"/>
</dbReference>
<dbReference type="InterPro" id="IPR012990">
    <property type="entry name" value="Beta-sandwich_Sec23_24"/>
</dbReference>
<keyword evidence="17" id="KW-1185">Reference proteome</keyword>
<feature type="compositionally biased region" description="Acidic residues" evidence="14">
    <location>
        <begin position="1640"/>
        <end position="1650"/>
    </location>
</feature>
<dbReference type="CDD" id="cd01479">
    <property type="entry name" value="Sec24-like"/>
    <property type="match status" value="1"/>
</dbReference>
<dbReference type="InterPro" id="IPR029006">
    <property type="entry name" value="ADF-H/Gelsolin-like_dom_sf"/>
</dbReference>
<dbReference type="SUPFAM" id="SSF51045">
    <property type="entry name" value="WW domain"/>
    <property type="match status" value="1"/>
</dbReference>
<evidence type="ECO:0000259" key="15">
    <source>
        <dbReference type="PROSITE" id="PS50020"/>
    </source>
</evidence>
<evidence type="ECO:0000256" key="10">
    <source>
        <dbReference type="ARBA" id="ARBA00022927"/>
    </source>
</evidence>
<dbReference type="InterPro" id="IPR036465">
    <property type="entry name" value="vWFA_dom_sf"/>
</dbReference>
<feature type="region of interest" description="Disordered" evidence="14">
    <location>
        <begin position="32"/>
        <end position="95"/>
    </location>
</feature>
<proteinExistence type="inferred from homology"/>
<dbReference type="Gene3D" id="3.40.20.10">
    <property type="entry name" value="Severin"/>
    <property type="match status" value="1"/>
</dbReference>
<comment type="similarity">
    <text evidence="5">Belongs to the SEC23/SEC24 family. SEC24 subfamily.</text>
</comment>
<evidence type="ECO:0000313" key="17">
    <source>
        <dbReference type="Proteomes" id="UP000076154"/>
    </source>
</evidence>
<evidence type="ECO:0000256" key="1">
    <source>
        <dbReference type="ARBA" id="ARBA00004123"/>
    </source>
</evidence>
<keyword evidence="10" id="KW-0653">Protein transport</keyword>
<dbReference type="Gene3D" id="1.20.120.730">
    <property type="entry name" value="Sec23/Sec24 helical domain"/>
    <property type="match status" value="1"/>
</dbReference>
<dbReference type="GO" id="GO:0030127">
    <property type="term" value="C:COPII vesicle coat"/>
    <property type="evidence" value="ECO:0007669"/>
    <property type="project" value="InterPro"/>
</dbReference>
<dbReference type="Pfam" id="PF04811">
    <property type="entry name" value="Sec23_trunk"/>
    <property type="match status" value="1"/>
</dbReference>
<dbReference type="SUPFAM" id="SSF53300">
    <property type="entry name" value="vWA-like"/>
    <property type="match status" value="1"/>
</dbReference>
<dbReference type="Pfam" id="PF00626">
    <property type="entry name" value="Gelsolin"/>
    <property type="match status" value="1"/>
</dbReference>
<evidence type="ECO:0000256" key="13">
    <source>
        <dbReference type="ARBA" id="ARBA00023242"/>
    </source>
</evidence>
<protein>
    <submittedName>
        <fullName evidence="16">Protein transport protein SEC24</fullName>
    </submittedName>
</protein>
<feature type="compositionally biased region" description="Low complexity" evidence="14">
    <location>
        <begin position="139"/>
        <end position="148"/>
    </location>
</feature>
<keyword evidence="12" id="KW-0472">Membrane</keyword>
<dbReference type="InterPro" id="IPR041742">
    <property type="entry name" value="Sec24-like_trunk_dom"/>
</dbReference>
<dbReference type="EMBL" id="LUEZ02000004">
    <property type="protein sequence ID" value="RDB30826.1"/>
    <property type="molecule type" value="Genomic_DNA"/>
</dbReference>
<dbReference type="GO" id="GO:0000139">
    <property type="term" value="C:Golgi membrane"/>
    <property type="evidence" value="ECO:0007669"/>
    <property type="project" value="UniProtKB-SubCell"/>
</dbReference>
<keyword evidence="6" id="KW-0813">Transport</keyword>
<feature type="compositionally biased region" description="Polar residues" evidence="14">
    <location>
        <begin position="1327"/>
        <end position="1341"/>
    </location>
</feature>
<dbReference type="InterPro" id="IPR007123">
    <property type="entry name" value="Gelsolin-like_dom"/>
</dbReference>
<dbReference type="Gene3D" id="2.30.30.380">
    <property type="entry name" value="Zn-finger domain of Sec23/24"/>
    <property type="match status" value="1"/>
</dbReference>
<dbReference type="InterPro" id="IPR006900">
    <property type="entry name" value="Sec23/24_helical_dom"/>
</dbReference>
<feature type="region of interest" description="Disordered" evidence="14">
    <location>
        <begin position="110"/>
        <end position="148"/>
    </location>
</feature>
<dbReference type="SUPFAM" id="SSF81995">
    <property type="entry name" value="beta-sandwich domain of Sec23/24"/>
    <property type="match status" value="1"/>
</dbReference>